<dbReference type="SUPFAM" id="SSF55961">
    <property type="entry name" value="Bet v1-like"/>
    <property type="match status" value="1"/>
</dbReference>
<dbReference type="PANTHER" id="PTHR19308">
    <property type="entry name" value="PHOSPHATIDYLCHOLINE TRANSFER PROTEIN"/>
    <property type="match status" value="1"/>
</dbReference>
<evidence type="ECO:0000313" key="2">
    <source>
        <dbReference type="EMBL" id="CAE0826324.1"/>
    </source>
</evidence>
<proteinExistence type="predicted"/>
<protein>
    <recommendedName>
        <fullName evidence="1">START domain-containing protein</fullName>
    </recommendedName>
</protein>
<dbReference type="InterPro" id="IPR002913">
    <property type="entry name" value="START_lipid-bd_dom"/>
</dbReference>
<dbReference type="GO" id="GO:0005737">
    <property type="term" value="C:cytoplasm"/>
    <property type="evidence" value="ECO:0007669"/>
    <property type="project" value="UniProtKB-ARBA"/>
</dbReference>
<dbReference type="CDD" id="cd00177">
    <property type="entry name" value="START"/>
    <property type="match status" value="1"/>
</dbReference>
<gene>
    <name evidence="2" type="ORF">EGYM00163_LOCUS37580</name>
</gene>
<organism evidence="2">
    <name type="scientific">Eutreptiella gymnastica</name>
    <dbReference type="NCBI Taxonomy" id="73025"/>
    <lineage>
        <taxon>Eukaryota</taxon>
        <taxon>Discoba</taxon>
        <taxon>Euglenozoa</taxon>
        <taxon>Euglenida</taxon>
        <taxon>Spirocuta</taxon>
        <taxon>Euglenophyceae</taxon>
        <taxon>Eutreptiales</taxon>
        <taxon>Eutreptiaceae</taxon>
        <taxon>Eutreptiella</taxon>
    </lineage>
</organism>
<dbReference type="PANTHER" id="PTHR19308:SF14">
    <property type="entry name" value="START DOMAIN-CONTAINING PROTEIN"/>
    <property type="match status" value="1"/>
</dbReference>
<dbReference type="PROSITE" id="PS50848">
    <property type="entry name" value="START"/>
    <property type="match status" value="1"/>
</dbReference>
<evidence type="ECO:0000259" key="1">
    <source>
        <dbReference type="PROSITE" id="PS50848"/>
    </source>
</evidence>
<dbReference type="InterPro" id="IPR023393">
    <property type="entry name" value="START-like_dom_sf"/>
</dbReference>
<accession>A0A7S4G648</accession>
<dbReference type="AlphaFoldDB" id="A0A7S4G648"/>
<dbReference type="EMBL" id="HBJA01108846">
    <property type="protein sequence ID" value="CAE0826324.1"/>
    <property type="molecule type" value="Transcribed_RNA"/>
</dbReference>
<reference evidence="2" key="1">
    <citation type="submission" date="2021-01" db="EMBL/GenBank/DDBJ databases">
        <authorList>
            <person name="Corre E."/>
            <person name="Pelletier E."/>
            <person name="Niang G."/>
            <person name="Scheremetjew M."/>
            <person name="Finn R."/>
            <person name="Kale V."/>
            <person name="Holt S."/>
            <person name="Cochrane G."/>
            <person name="Meng A."/>
            <person name="Brown T."/>
            <person name="Cohen L."/>
        </authorList>
    </citation>
    <scope>NUCLEOTIDE SEQUENCE</scope>
    <source>
        <strain evidence="2">CCMP1594</strain>
    </source>
</reference>
<dbReference type="GO" id="GO:0008289">
    <property type="term" value="F:lipid binding"/>
    <property type="evidence" value="ECO:0007669"/>
    <property type="project" value="InterPro"/>
</dbReference>
<dbReference type="InterPro" id="IPR051213">
    <property type="entry name" value="START_lipid_transfer"/>
</dbReference>
<name>A0A7S4G648_9EUGL</name>
<dbReference type="Pfam" id="PF01852">
    <property type="entry name" value="START"/>
    <property type="match status" value="1"/>
</dbReference>
<feature type="domain" description="START" evidence="1">
    <location>
        <begin position="21"/>
        <end position="193"/>
    </location>
</feature>
<sequence>MSGWAEPVIGPTANGVRIWRRSLAGSDWDEVRGSGVIHCRPETVVALFETSDVPLIRSFNPCYDTGHDVECYSPAAKVAYARLKSAFPGFRPRDTVTAVEQHNVLPALGGGTVFLLKAFDHPDVPPAPGYVRAKLSGLNLVQPIPGKPEQCEFTFTQLVDPGGAIPAWIMNMLVSREAVDFFARIRRAAQGSH</sequence>
<dbReference type="Gene3D" id="3.30.530.20">
    <property type="match status" value="1"/>
</dbReference>